<evidence type="ECO:0000313" key="2">
    <source>
        <dbReference type="Proteomes" id="UP000232638"/>
    </source>
</evidence>
<keyword evidence="2" id="KW-1185">Reference proteome</keyword>
<keyword evidence="1" id="KW-0614">Plasmid</keyword>
<accession>A0A2K8UIP8</accession>
<dbReference type="AlphaFoldDB" id="A0A2K8UIP8"/>
<dbReference type="Proteomes" id="UP000232638">
    <property type="component" value="Plasmid pTs485"/>
</dbReference>
<proteinExistence type="predicted"/>
<reference evidence="1 2" key="1">
    <citation type="submission" date="2017-03" db="EMBL/GenBank/DDBJ databases">
        <title>Complete genome sequence of Candidatus 'Thiodictyon syntrophicum' sp. nov. strain Cad16T, a photolithoautotroph purple sulfur bacterium isolated from an alpine meromictic lake.</title>
        <authorList>
            <person name="Luedin S.M."/>
            <person name="Pothier J.F."/>
            <person name="Danza F."/>
            <person name="Storelli N."/>
            <person name="Wittwer M."/>
            <person name="Tonolla M."/>
        </authorList>
    </citation>
    <scope>NUCLEOTIDE SEQUENCE [LARGE SCALE GENOMIC DNA]</scope>
    <source>
        <strain evidence="1 2">Cad16T</strain>
        <plasmid evidence="2">Plasmid pts485</plasmid>
    </source>
</reference>
<dbReference type="EMBL" id="CP020372">
    <property type="protein sequence ID" value="AUB85397.1"/>
    <property type="molecule type" value="Genomic_DNA"/>
</dbReference>
<name>A0A2K8UIP8_9GAMM</name>
<gene>
    <name evidence="1" type="ORF">THSYN_31225</name>
</gene>
<organism evidence="1 2">
    <name type="scientific">Candidatus Thiodictyon syntrophicum</name>
    <dbReference type="NCBI Taxonomy" id="1166950"/>
    <lineage>
        <taxon>Bacteria</taxon>
        <taxon>Pseudomonadati</taxon>
        <taxon>Pseudomonadota</taxon>
        <taxon>Gammaproteobacteria</taxon>
        <taxon>Chromatiales</taxon>
        <taxon>Chromatiaceae</taxon>
        <taxon>Thiodictyon</taxon>
    </lineage>
</organism>
<evidence type="ECO:0000313" key="1">
    <source>
        <dbReference type="EMBL" id="AUB85397.1"/>
    </source>
</evidence>
<protein>
    <submittedName>
        <fullName evidence="1">Uncharacterized protein</fullName>
    </submittedName>
</protein>
<dbReference type="KEGG" id="tsy:THSYN_31225"/>
<sequence>MVDNLSGQVAFEFFNEPNGFGLYNEDAVPTETAKGGAAALSAQFAQVSTLSTPMPSVNPTSVECPADFNPALLTPGSVIGIRAMNYASQELLLSQSNEIITRLPQANTNGDPSVTAAKIDAGQELWILDLSYNSVCTVQAGQISEGATVRNNVAWGQPCNTSQ</sequence>
<geneLocation type="plasmid" evidence="2">
    <name>pts485</name>
</geneLocation>